<dbReference type="PANTHER" id="PTHR34222">
    <property type="entry name" value="GAG_PRE-INTEGRS DOMAIN-CONTAINING PROTEIN"/>
    <property type="match status" value="1"/>
</dbReference>
<organism evidence="2 3">
    <name type="scientific">Rhododendron griersonianum</name>
    <dbReference type="NCBI Taxonomy" id="479676"/>
    <lineage>
        <taxon>Eukaryota</taxon>
        <taxon>Viridiplantae</taxon>
        <taxon>Streptophyta</taxon>
        <taxon>Embryophyta</taxon>
        <taxon>Tracheophyta</taxon>
        <taxon>Spermatophyta</taxon>
        <taxon>Magnoliopsida</taxon>
        <taxon>eudicotyledons</taxon>
        <taxon>Gunneridae</taxon>
        <taxon>Pentapetalae</taxon>
        <taxon>asterids</taxon>
        <taxon>Ericales</taxon>
        <taxon>Ericaceae</taxon>
        <taxon>Ericoideae</taxon>
        <taxon>Rhodoreae</taxon>
        <taxon>Rhododendron</taxon>
    </lineage>
</organism>
<accession>A0AAV6KJU5</accession>
<dbReference type="Proteomes" id="UP000823749">
    <property type="component" value="Chromosome 4"/>
</dbReference>
<sequence length="313" mass="35154">MTDASGDSLKKNESTTISAGFHIQETSSRITPEPLDGTNYVEWSLNAQNKIRGRKRWGFISGTKAAPKNVQSEEYEAWEDENCLVKSWFFDAMTKDIRSLFLRLATAKEIWEAVKQTYSEFDAIEPCTMECTRDIERYTTMVTSQRLYVFLAGLDSHLDGVRGQILATAPLPNLQAAYAIVCAEANRQDAMLNITPSDGRVVMSIRKSVSRDSKKGVRKCTHCNGDNHFIETCFKLHGYPEWHPKGKTSSPVAPNPKLDDPVPDKCGGTFSEVSLLLRTYLYLLRDHHLIKPPFNPLGDGLLGKSDMQPEQSE</sequence>
<comment type="caution">
    <text evidence="2">The sequence shown here is derived from an EMBL/GenBank/DDBJ whole genome shotgun (WGS) entry which is preliminary data.</text>
</comment>
<gene>
    <name evidence="2" type="ORF">RHGRI_010585</name>
</gene>
<keyword evidence="3" id="KW-1185">Reference proteome</keyword>
<evidence type="ECO:0000313" key="3">
    <source>
        <dbReference type="Proteomes" id="UP000823749"/>
    </source>
</evidence>
<evidence type="ECO:0000259" key="1">
    <source>
        <dbReference type="Pfam" id="PF14244"/>
    </source>
</evidence>
<feature type="domain" description="Retrotransposon Copia-like N-terminal" evidence="1">
    <location>
        <begin position="24"/>
        <end position="68"/>
    </location>
</feature>
<dbReference type="InterPro" id="IPR029472">
    <property type="entry name" value="Copia-like_N"/>
</dbReference>
<proteinExistence type="predicted"/>
<dbReference type="PANTHER" id="PTHR34222:SF43">
    <property type="entry name" value="RETROTRANSPOSON GAG DOMAIN-CONTAINING PROTEIN"/>
    <property type="match status" value="1"/>
</dbReference>
<name>A0AAV6KJU5_9ERIC</name>
<evidence type="ECO:0000313" key="2">
    <source>
        <dbReference type="EMBL" id="KAG5552551.1"/>
    </source>
</evidence>
<dbReference type="Pfam" id="PF14244">
    <property type="entry name" value="Retrotran_gag_3"/>
    <property type="match status" value="1"/>
</dbReference>
<dbReference type="EMBL" id="JACTNZ010000004">
    <property type="protein sequence ID" value="KAG5552551.1"/>
    <property type="molecule type" value="Genomic_DNA"/>
</dbReference>
<dbReference type="AlphaFoldDB" id="A0AAV6KJU5"/>
<reference evidence="2" key="1">
    <citation type="submission" date="2020-08" db="EMBL/GenBank/DDBJ databases">
        <title>Plant Genome Project.</title>
        <authorList>
            <person name="Zhang R.-G."/>
        </authorList>
    </citation>
    <scope>NUCLEOTIDE SEQUENCE</scope>
    <source>
        <strain evidence="2">WSP0</strain>
        <tissue evidence="2">Leaf</tissue>
    </source>
</reference>
<protein>
    <recommendedName>
        <fullName evidence="1">Retrotransposon Copia-like N-terminal domain-containing protein</fullName>
    </recommendedName>
</protein>